<dbReference type="Proteomes" id="UP001597510">
    <property type="component" value="Unassembled WGS sequence"/>
</dbReference>
<feature type="transmembrane region" description="Helical" evidence="1">
    <location>
        <begin position="40"/>
        <end position="67"/>
    </location>
</feature>
<protein>
    <submittedName>
        <fullName evidence="2">Phage holin family protein</fullName>
    </submittedName>
</protein>
<dbReference type="RefSeq" id="WP_340233798.1">
    <property type="nucleotide sequence ID" value="NZ_JBBEWC010000001.1"/>
</dbReference>
<keyword evidence="1" id="KW-0812">Transmembrane</keyword>
<evidence type="ECO:0000256" key="1">
    <source>
        <dbReference type="SAM" id="Phobius"/>
    </source>
</evidence>
<organism evidence="2 3">
    <name type="scientific">Emticicia soli</name>
    <dbReference type="NCBI Taxonomy" id="2027878"/>
    <lineage>
        <taxon>Bacteria</taxon>
        <taxon>Pseudomonadati</taxon>
        <taxon>Bacteroidota</taxon>
        <taxon>Cytophagia</taxon>
        <taxon>Cytophagales</taxon>
        <taxon>Leadbetterellaceae</taxon>
        <taxon>Emticicia</taxon>
    </lineage>
</organism>
<keyword evidence="3" id="KW-1185">Reference proteome</keyword>
<dbReference type="Pfam" id="PF07332">
    <property type="entry name" value="Phage_holin_3_6"/>
    <property type="match status" value="1"/>
</dbReference>
<dbReference type="EMBL" id="JBHULC010000038">
    <property type="protein sequence ID" value="MFD2523674.1"/>
    <property type="molecule type" value="Genomic_DNA"/>
</dbReference>
<name>A0ABW5JDK7_9BACT</name>
<evidence type="ECO:0000313" key="2">
    <source>
        <dbReference type="EMBL" id="MFD2523674.1"/>
    </source>
</evidence>
<keyword evidence="1" id="KW-1133">Transmembrane helix</keyword>
<proteinExistence type="predicted"/>
<keyword evidence="1" id="KW-0472">Membrane</keyword>
<comment type="caution">
    <text evidence="2">The sequence shown here is derived from an EMBL/GenBank/DDBJ whole genome shotgun (WGS) entry which is preliminary data.</text>
</comment>
<gene>
    <name evidence="2" type="ORF">ACFSR2_22435</name>
</gene>
<feature type="transmembrane region" description="Helical" evidence="1">
    <location>
        <begin position="73"/>
        <end position="93"/>
    </location>
</feature>
<sequence length="120" mass="13568">MSDLLKINEFRENVIKLIEAKFELTKLGFQEKIEGIAVKAIYALILFILSITVIIFLSILAAVGLNIWLKSAWLGYLIIFLVYGAILATFIFAKDKVQTKIKQAVQQIVDESLNQENAHN</sequence>
<reference evidence="3" key="1">
    <citation type="journal article" date="2019" name="Int. J. Syst. Evol. Microbiol.">
        <title>The Global Catalogue of Microorganisms (GCM) 10K type strain sequencing project: providing services to taxonomists for standard genome sequencing and annotation.</title>
        <authorList>
            <consortium name="The Broad Institute Genomics Platform"/>
            <consortium name="The Broad Institute Genome Sequencing Center for Infectious Disease"/>
            <person name="Wu L."/>
            <person name="Ma J."/>
        </authorList>
    </citation>
    <scope>NUCLEOTIDE SEQUENCE [LARGE SCALE GENOMIC DNA]</scope>
    <source>
        <strain evidence="3">KCTC 52344</strain>
    </source>
</reference>
<accession>A0ABW5JDK7</accession>
<dbReference type="InterPro" id="IPR009937">
    <property type="entry name" value="Phage_holin_3_6"/>
</dbReference>
<evidence type="ECO:0000313" key="3">
    <source>
        <dbReference type="Proteomes" id="UP001597510"/>
    </source>
</evidence>